<dbReference type="InterPro" id="IPR048862">
    <property type="entry name" value="SPOCS_spoVID_N"/>
</dbReference>
<dbReference type="Pfam" id="PF20918">
    <property type="entry name" value="SPOCS_spoVID-N"/>
    <property type="match status" value="1"/>
</dbReference>
<dbReference type="PROSITE" id="PS51782">
    <property type="entry name" value="LYSM"/>
    <property type="match status" value="1"/>
</dbReference>
<evidence type="ECO:0000259" key="3">
    <source>
        <dbReference type="PROSITE" id="PS51782"/>
    </source>
</evidence>
<keyword evidence="5" id="KW-1185">Reference proteome</keyword>
<keyword evidence="1" id="KW-0175">Coiled coil</keyword>
<evidence type="ECO:0000256" key="2">
    <source>
        <dbReference type="SAM" id="MobiDB-lite"/>
    </source>
</evidence>
<feature type="compositionally biased region" description="Acidic residues" evidence="2">
    <location>
        <begin position="426"/>
        <end position="448"/>
    </location>
</feature>
<dbReference type="Pfam" id="PF01476">
    <property type="entry name" value="LysM"/>
    <property type="match status" value="1"/>
</dbReference>
<evidence type="ECO:0000313" key="5">
    <source>
        <dbReference type="Proteomes" id="UP001596233"/>
    </source>
</evidence>
<reference evidence="5" key="1">
    <citation type="journal article" date="2019" name="Int. J. Syst. Evol. Microbiol.">
        <title>The Global Catalogue of Microorganisms (GCM) 10K type strain sequencing project: providing services to taxonomists for standard genome sequencing and annotation.</title>
        <authorList>
            <consortium name="The Broad Institute Genomics Platform"/>
            <consortium name="The Broad Institute Genome Sequencing Center for Infectious Disease"/>
            <person name="Wu L."/>
            <person name="Ma J."/>
        </authorList>
    </citation>
    <scope>NUCLEOTIDE SEQUENCE [LARGE SCALE GENOMIC DNA]</scope>
    <source>
        <strain evidence="5">PCU 280</strain>
    </source>
</reference>
<dbReference type="Gene3D" id="3.10.350.10">
    <property type="entry name" value="LysM domain"/>
    <property type="match status" value="1"/>
</dbReference>
<feature type="domain" description="LysM" evidence="3">
    <location>
        <begin position="536"/>
        <end position="579"/>
    </location>
</feature>
<dbReference type="RefSeq" id="WP_379231000.1">
    <property type="nucleotide sequence ID" value="NZ_JBHSTE010000001.1"/>
</dbReference>
<dbReference type="InterPro" id="IPR018392">
    <property type="entry name" value="LysM"/>
</dbReference>
<name>A0ABW1V2R6_9BACL</name>
<dbReference type="SMART" id="SM00257">
    <property type="entry name" value="LysM"/>
    <property type="match status" value="1"/>
</dbReference>
<dbReference type="SUPFAM" id="SSF54106">
    <property type="entry name" value="LysM domain"/>
    <property type="match status" value="1"/>
</dbReference>
<dbReference type="InterPro" id="IPR036779">
    <property type="entry name" value="LysM_dom_sf"/>
</dbReference>
<protein>
    <submittedName>
        <fullName evidence="4">LysM peptidoglycan-binding domain-containing protein</fullName>
    </submittedName>
</protein>
<proteinExistence type="predicted"/>
<dbReference type="Proteomes" id="UP001596233">
    <property type="component" value="Unassembled WGS sequence"/>
</dbReference>
<evidence type="ECO:0000313" key="4">
    <source>
        <dbReference type="EMBL" id="MFC6331595.1"/>
    </source>
</evidence>
<feature type="region of interest" description="Disordered" evidence="2">
    <location>
        <begin position="273"/>
        <end position="456"/>
    </location>
</feature>
<dbReference type="CDD" id="cd00118">
    <property type="entry name" value="LysM"/>
    <property type="match status" value="1"/>
</dbReference>
<comment type="caution">
    <text evidence="4">The sequence shown here is derived from an EMBL/GenBank/DDBJ whole genome shotgun (WGS) entry which is preliminary data.</text>
</comment>
<gene>
    <name evidence="4" type="ORF">ACFP56_03095</name>
</gene>
<feature type="coiled-coil region" evidence="1">
    <location>
        <begin position="480"/>
        <end position="514"/>
    </location>
</feature>
<feature type="compositionally biased region" description="Acidic residues" evidence="2">
    <location>
        <begin position="404"/>
        <end position="417"/>
    </location>
</feature>
<accession>A0ABW1V2R6</accession>
<feature type="compositionally biased region" description="Polar residues" evidence="2">
    <location>
        <begin position="297"/>
        <end position="314"/>
    </location>
</feature>
<evidence type="ECO:0000256" key="1">
    <source>
        <dbReference type="SAM" id="Coils"/>
    </source>
</evidence>
<organism evidence="4 5">
    <name type="scientific">Paenibacillus septentrionalis</name>
    <dbReference type="NCBI Taxonomy" id="429342"/>
    <lineage>
        <taxon>Bacteria</taxon>
        <taxon>Bacillati</taxon>
        <taxon>Bacillota</taxon>
        <taxon>Bacilli</taxon>
        <taxon>Bacillales</taxon>
        <taxon>Paenibacillaceae</taxon>
        <taxon>Paenibacillus</taxon>
    </lineage>
</organism>
<feature type="compositionally biased region" description="Low complexity" evidence="2">
    <location>
        <begin position="279"/>
        <end position="289"/>
    </location>
</feature>
<sequence>MSNGLRFDIYERVHLPENVAAIDELEEIELVPRIQVIDQGENAVLQGQLVLNGIYRAQGAGDEQVALEHWIPVEITLPMNRVTRLDEITVDIDTFDVVLLSSRALNLTGILSLRGISLEQEEESDSWNMEAFTASHSLGEDGEYAAQDSGQFDSQQDAYAQQYGEQQEAFASQYEARYGYEAQNEQQDNGQQFVSAEQYGAQQYGEQQEAFAGQYEARYGYEEQNDEQQYEPQQFEGQDEVQLYRDQSGDAQQGQLAQNYSEFVSAANSYLHHDHTQGEQSSSELYQQEELYRAEQDNGQVSQWGQATDQSSFVQFIEQKYGAPQEPAVSEEELSYPDRQQAEQEEEQIAADSAISWHEQSALEESLEAVQQEEPERIEAQEQSSAAAVSETEQQEQWSAWEPVEAEQAEQQDEASANDEPARDEQDADQEEAHEEAVDSEQEQEEQQAPESPAAERELHIALNGKQDENETQGIRTILNSSLREQAAQQAATLQKQEEDRQQAEAAAKQTIDDDIEWQQLFLSKRPEQNEFKRIRMIIVQKNDTLEEIASRYSISPRDLLVRNNLHESAITEGQLLYIPS</sequence>
<feature type="compositionally biased region" description="Low complexity" evidence="2">
    <location>
        <begin position="381"/>
        <end position="403"/>
    </location>
</feature>
<dbReference type="EMBL" id="JBHSTE010000001">
    <property type="protein sequence ID" value="MFC6331595.1"/>
    <property type="molecule type" value="Genomic_DNA"/>
</dbReference>